<keyword evidence="13" id="KW-1185">Reference proteome</keyword>
<feature type="compositionally biased region" description="Polar residues" evidence="9">
    <location>
        <begin position="408"/>
        <end position="424"/>
    </location>
</feature>
<dbReference type="GO" id="GO:0071035">
    <property type="term" value="P:nuclear polyadenylation-dependent rRNA catabolic process"/>
    <property type="evidence" value="ECO:0007669"/>
    <property type="project" value="TreeGrafter"/>
</dbReference>
<dbReference type="Pfam" id="PF03725">
    <property type="entry name" value="RNase_PH_C"/>
    <property type="match status" value="1"/>
</dbReference>
<dbReference type="InterPro" id="IPR036345">
    <property type="entry name" value="ExoRNase_PH_dom2_sf"/>
</dbReference>
<accession>A0AA36FZP6</accession>
<dbReference type="GO" id="GO:0000177">
    <property type="term" value="C:cytoplasmic exosome (RNase complex)"/>
    <property type="evidence" value="ECO:0007669"/>
    <property type="project" value="TreeGrafter"/>
</dbReference>
<feature type="domain" description="Exoribonuclease phosphorolytic" evidence="10">
    <location>
        <begin position="31"/>
        <end position="163"/>
    </location>
</feature>
<comment type="similarity">
    <text evidence="3">Belongs to the RNase PH family.</text>
</comment>
<evidence type="ECO:0000313" key="12">
    <source>
        <dbReference type="EMBL" id="CAJ0572891.1"/>
    </source>
</evidence>
<keyword evidence="7" id="KW-0539">Nucleus</keyword>
<reference evidence="12" key="1">
    <citation type="submission" date="2023-06" db="EMBL/GenBank/DDBJ databases">
        <authorList>
            <person name="Delattre M."/>
        </authorList>
    </citation>
    <scope>NUCLEOTIDE SEQUENCE</scope>
    <source>
        <strain evidence="12">AF72</strain>
    </source>
</reference>
<feature type="non-terminal residue" evidence="12">
    <location>
        <position position="434"/>
    </location>
</feature>
<evidence type="ECO:0000256" key="1">
    <source>
        <dbReference type="ARBA" id="ARBA00004123"/>
    </source>
</evidence>
<comment type="subcellular location">
    <subcellularLocation>
        <location evidence="2">Cytoplasm</location>
    </subcellularLocation>
    <subcellularLocation>
        <location evidence="1">Nucleus</location>
    </subcellularLocation>
</comment>
<dbReference type="Proteomes" id="UP001177023">
    <property type="component" value="Unassembled WGS sequence"/>
</dbReference>
<protein>
    <recommendedName>
        <fullName evidence="4">Exosome complex component RRP45</fullName>
    </recommendedName>
    <alternativeName>
        <fullName evidence="8">Exosome component 9</fullName>
    </alternativeName>
</protein>
<dbReference type="GO" id="GO:0000467">
    <property type="term" value="P:exonucleolytic trimming to generate mature 3'-end of 5.8S rRNA from tricistronic rRNA transcript (SSU-rRNA, 5.8S rRNA, LSU-rRNA)"/>
    <property type="evidence" value="ECO:0007669"/>
    <property type="project" value="TreeGrafter"/>
</dbReference>
<evidence type="ECO:0000256" key="7">
    <source>
        <dbReference type="ARBA" id="ARBA00023242"/>
    </source>
</evidence>
<evidence type="ECO:0000256" key="8">
    <source>
        <dbReference type="ARBA" id="ARBA00032660"/>
    </source>
</evidence>
<gene>
    <name evidence="12" type="ORF">MSPICULIGERA_LOCUS11266</name>
</gene>
<dbReference type="GO" id="GO:0000176">
    <property type="term" value="C:nuclear exosome (RNase complex)"/>
    <property type="evidence" value="ECO:0007669"/>
    <property type="project" value="TreeGrafter"/>
</dbReference>
<evidence type="ECO:0000256" key="4">
    <source>
        <dbReference type="ARBA" id="ARBA00019572"/>
    </source>
</evidence>
<dbReference type="SUPFAM" id="SSF54211">
    <property type="entry name" value="Ribosomal protein S5 domain 2-like"/>
    <property type="match status" value="1"/>
</dbReference>
<feature type="domain" description="Exoribonuclease phosphorolytic" evidence="11">
    <location>
        <begin position="189"/>
        <end position="253"/>
    </location>
</feature>
<evidence type="ECO:0000256" key="3">
    <source>
        <dbReference type="ARBA" id="ARBA00006678"/>
    </source>
</evidence>
<comment type="caution">
    <text evidence="12">The sequence shown here is derived from an EMBL/GenBank/DDBJ whole genome shotgun (WGS) entry which is preliminary data.</text>
</comment>
<dbReference type="GO" id="GO:0071028">
    <property type="term" value="P:nuclear mRNA surveillance"/>
    <property type="evidence" value="ECO:0007669"/>
    <property type="project" value="TreeGrafter"/>
</dbReference>
<evidence type="ECO:0000256" key="5">
    <source>
        <dbReference type="ARBA" id="ARBA00022490"/>
    </source>
</evidence>
<proteinExistence type="inferred from homology"/>
<dbReference type="AlphaFoldDB" id="A0AA36FZP6"/>
<dbReference type="GO" id="GO:0034473">
    <property type="term" value="P:U1 snRNA 3'-end processing"/>
    <property type="evidence" value="ECO:0007669"/>
    <property type="project" value="TreeGrafter"/>
</dbReference>
<feature type="region of interest" description="Disordered" evidence="9">
    <location>
        <begin position="407"/>
        <end position="434"/>
    </location>
</feature>
<dbReference type="FunFam" id="3.30.230.70:FF:000040">
    <property type="entry name" value="EXOSome (Multiexonuclease complex) component"/>
    <property type="match status" value="1"/>
</dbReference>
<dbReference type="PANTHER" id="PTHR11097">
    <property type="entry name" value="EXOSOME COMPLEX EXONUCLEASE RIBOSOMAL RNA PROCESSING PROTEIN"/>
    <property type="match status" value="1"/>
</dbReference>
<dbReference type="InterPro" id="IPR033100">
    <property type="entry name" value="Rrp45"/>
</dbReference>
<organism evidence="12 13">
    <name type="scientific">Mesorhabditis spiculigera</name>
    <dbReference type="NCBI Taxonomy" id="96644"/>
    <lineage>
        <taxon>Eukaryota</taxon>
        <taxon>Metazoa</taxon>
        <taxon>Ecdysozoa</taxon>
        <taxon>Nematoda</taxon>
        <taxon>Chromadorea</taxon>
        <taxon>Rhabditida</taxon>
        <taxon>Rhabditina</taxon>
        <taxon>Rhabditomorpha</taxon>
        <taxon>Rhabditoidea</taxon>
        <taxon>Rhabditidae</taxon>
        <taxon>Mesorhabditinae</taxon>
        <taxon>Mesorhabditis</taxon>
    </lineage>
</organism>
<dbReference type="InterPro" id="IPR050590">
    <property type="entry name" value="Exosome_comp_Rrp42_subfam"/>
</dbReference>
<dbReference type="Pfam" id="PF01138">
    <property type="entry name" value="RNase_PH"/>
    <property type="match status" value="1"/>
</dbReference>
<dbReference type="InterPro" id="IPR027408">
    <property type="entry name" value="PNPase/RNase_PH_dom_sf"/>
</dbReference>
<evidence type="ECO:0000256" key="9">
    <source>
        <dbReference type="SAM" id="MobiDB-lite"/>
    </source>
</evidence>
<keyword evidence="5" id="KW-0963">Cytoplasm</keyword>
<dbReference type="EMBL" id="CATQJA010002608">
    <property type="protein sequence ID" value="CAJ0572891.1"/>
    <property type="molecule type" value="Genomic_DNA"/>
</dbReference>
<dbReference type="Gene3D" id="3.30.230.70">
    <property type="entry name" value="GHMP Kinase, N-terminal domain"/>
    <property type="match status" value="1"/>
</dbReference>
<dbReference type="InterPro" id="IPR001247">
    <property type="entry name" value="ExoRNase_PH_dom1"/>
</dbReference>
<sequence>MRDEPPTLCEQAFIKKSIAENLRIDGRGLDEFRAVKLALGSTYGTAICSVGNTKVCCSVRGEIAEPRRARPTNGLIFIDVDLSPAANPMFQSNRLGSRGFELRKMLEVVLRDSRCIDVESLCLRAGKEVWKLVVSVKVLDDDGNLLDCASIAAVAALQHYRRPMITVEPEQTIIHPEREFAPVPLNIHHIPICVMYGFVDGKAIVDPNAREELFLDGCLWMAINKRKEVCAMHQTGRLILSTGTITACVKRSFQRASDLTDLIASTCSKDAITRGKNQKTAGFSNLIGGDFISLYENQPNEMIQIEDRCDSPSTSDGQGRITEASLAEGTTLVEDEEDGDALIQAQVDNIAASVEGCRMEVTKSTKAGRTKAARRNKDQAGLGDLLDGIVDPPMDVDVKPEPLAAVAQASTEQPPQEAATSGWSGMSAIRRKKL</sequence>
<dbReference type="PANTHER" id="PTHR11097:SF14">
    <property type="entry name" value="EXOSOME COMPLEX COMPONENT RRP45"/>
    <property type="match status" value="1"/>
</dbReference>
<dbReference type="InterPro" id="IPR020568">
    <property type="entry name" value="Ribosomal_Su5_D2-typ_SF"/>
</dbReference>
<dbReference type="CDD" id="cd11368">
    <property type="entry name" value="RNase_PH_RRP45"/>
    <property type="match status" value="1"/>
</dbReference>
<dbReference type="GO" id="GO:0016075">
    <property type="term" value="P:rRNA catabolic process"/>
    <property type="evidence" value="ECO:0007669"/>
    <property type="project" value="TreeGrafter"/>
</dbReference>
<dbReference type="GO" id="GO:0071038">
    <property type="term" value="P:TRAMP-dependent tRNA surveillance pathway"/>
    <property type="evidence" value="ECO:0007669"/>
    <property type="project" value="TreeGrafter"/>
</dbReference>
<evidence type="ECO:0000259" key="11">
    <source>
        <dbReference type="Pfam" id="PF03725"/>
    </source>
</evidence>
<dbReference type="InterPro" id="IPR015847">
    <property type="entry name" value="ExoRNase_PH_dom2"/>
</dbReference>
<evidence type="ECO:0000259" key="10">
    <source>
        <dbReference type="Pfam" id="PF01138"/>
    </source>
</evidence>
<evidence type="ECO:0000256" key="6">
    <source>
        <dbReference type="ARBA" id="ARBA00022884"/>
    </source>
</evidence>
<dbReference type="SUPFAM" id="SSF55666">
    <property type="entry name" value="Ribonuclease PH domain 2-like"/>
    <property type="match status" value="1"/>
</dbReference>
<keyword evidence="6" id="KW-0694">RNA-binding</keyword>
<name>A0AA36FZP6_9BILA</name>
<evidence type="ECO:0000313" key="13">
    <source>
        <dbReference type="Proteomes" id="UP001177023"/>
    </source>
</evidence>
<dbReference type="GO" id="GO:0034476">
    <property type="term" value="P:U5 snRNA 3'-end processing"/>
    <property type="evidence" value="ECO:0007669"/>
    <property type="project" value="TreeGrafter"/>
</dbReference>
<dbReference type="GO" id="GO:0034475">
    <property type="term" value="P:U4 snRNA 3'-end processing"/>
    <property type="evidence" value="ECO:0007669"/>
    <property type="project" value="TreeGrafter"/>
</dbReference>
<evidence type="ECO:0000256" key="2">
    <source>
        <dbReference type="ARBA" id="ARBA00004496"/>
    </source>
</evidence>
<dbReference type="GO" id="GO:0035925">
    <property type="term" value="F:mRNA 3'-UTR AU-rich region binding"/>
    <property type="evidence" value="ECO:0007669"/>
    <property type="project" value="TreeGrafter"/>
</dbReference>